<dbReference type="Proteomes" id="UP000254467">
    <property type="component" value="Unassembled WGS sequence"/>
</dbReference>
<evidence type="ECO:0000313" key="2">
    <source>
        <dbReference type="Proteomes" id="UP000254467"/>
    </source>
</evidence>
<reference evidence="1 2" key="1">
    <citation type="submission" date="2018-06" db="EMBL/GenBank/DDBJ databases">
        <authorList>
            <consortium name="Pathogen Informatics"/>
            <person name="Doyle S."/>
        </authorList>
    </citation>
    <scope>NUCLEOTIDE SEQUENCE [LARGE SCALE GENOMIC DNA]</scope>
    <source>
        <strain evidence="1 2">NCTC11862</strain>
    </source>
</reference>
<keyword evidence="2" id="KW-1185">Reference proteome</keyword>
<dbReference type="OrthoDB" id="4426339at2"/>
<dbReference type="RefSeq" id="WP_018581489.1">
    <property type="nucleotide sequence ID" value="NZ_LDYD01000018.1"/>
</dbReference>
<accession>A0A376CQE5</accession>
<organism evidence="1 2">
    <name type="scientific">Corynebacterium pilosum</name>
    <dbReference type="NCBI Taxonomy" id="35756"/>
    <lineage>
        <taxon>Bacteria</taxon>
        <taxon>Bacillati</taxon>
        <taxon>Actinomycetota</taxon>
        <taxon>Actinomycetes</taxon>
        <taxon>Mycobacteriales</taxon>
        <taxon>Corynebacteriaceae</taxon>
        <taxon>Corynebacterium</taxon>
    </lineage>
</organism>
<protein>
    <submittedName>
        <fullName evidence="1">Bacteriocin biosynthesis cyclodehydratase domain</fullName>
    </submittedName>
</protein>
<sequence>MTEVVTETTFLIARGVAIVVRDSDHLQFGLDATRAGIIATPHAEALAEIFEKLHQPVTRTSLVSTIAARTATDQTTAGVLVDDLIAFRILAPQTRDSVYVLGHSPLARALCSHLNDVGFSVRRPMRHETDVEFIGRVPPPSATVLVDKLASAQPLALRLRRVSNVILPVNAVDQHVVVGPVRMRGVGPCLVCTQLHYGQVDGMWNSITLRFPAGPPSTDPTVIAAGVAAVSTQLRRSVGPGLPPGLTHTRPIPGEVVVADPFATPALSTRMVERHPKCPVCSGAVDGD</sequence>
<dbReference type="EMBL" id="UFXQ01000001">
    <property type="protein sequence ID" value="STC69878.1"/>
    <property type="molecule type" value="Genomic_DNA"/>
</dbReference>
<gene>
    <name evidence="1" type="ORF">NCTC11862_01678</name>
</gene>
<dbReference type="AlphaFoldDB" id="A0A376CQE5"/>
<evidence type="ECO:0000313" key="1">
    <source>
        <dbReference type="EMBL" id="STC69878.1"/>
    </source>
</evidence>
<name>A0A376CQE5_9CORY</name>
<dbReference type="Gene3D" id="3.40.50.720">
    <property type="entry name" value="NAD(P)-binding Rossmann-like Domain"/>
    <property type="match status" value="1"/>
</dbReference>
<proteinExistence type="predicted"/>